<accession>A0A010R8P8</accession>
<comment type="caution">
    <text evidence="2">The sequence shown here is derived from an EMBL/GenBank/DDBJ whole genome shotgun (WGS) entry which is preliminary data.</text>
</comment>
<dbReference type="eggNOG" id="ENOG502T4DA">
    <property type="taxonomic scope" value="Eukaryota"/>
</dbReference>
<evidence type="ECO:0000256" key="1">
    <source>
        <dbReference type="SAM" id="MobiDB-lite"/>
    </source>
</evidence>
<name>A0A010R8P8_9PEZI</name>
<dbReference type="EMBL" id="JARH01001019">
    <property type="protein sequence ID" value="EXF74084.1"/>
    <property type="molecule type" value="Genomic_DNA"/>
</dbReference>
<gene>
    <name evidence="2" type="ORF">CFIO01_10609</name>
</gene>
<organism evidence="2 3">
    <name type="scientific">Colletotrichum fioriniae PJ7</name>
    <dbReference type="NCBI Taxonomy" id="1445577"/>
    <lineage>
        <taxon>Eukaryota</taxon>
        <taxon>Fungi</taxon>
        <taxon>Dikarya</taxon>
        <taxon>Ascomycota</taxon>
        <taxon>Pezizomycotina</taxon>
        <taxon>Sordariomycetes</taxon>
        <taxon>Hypocreomycetidae</taxon>
        <taxon>Glomerellales</taxon>
        <taxon>Glomerellaceae</taxon>
        <taxon>Colletotrichum</taxon>
        <taxon>Colletotrichum acutatum species complex</taxon>
    </lineage>
</organism>
<evidence type="ECO:0000313" key="3">
    <source>
        <dbReference type="Proteomes" id="UP000020467"/>
    </source>
</evidence>
<reference evidence="2 3" key="1">
    <citation type="submission" date="2014-02" db="EMBL/GenBank/DDBJ databases">
        <title>The genome sequence of Colletotrichum fioriniae PJ7.</title>
        <authorList>
            <person name="Baroncelli R."/>
            <person name="Thon M.R."/>
        </authorList>
    </citation>
    <scope>NUCLEOTIDE SEQUENCE [LARGE SCALE GENOMIC DNA]</scope>
    <source>
        <strain evidence="2 3">PJ7</strain>
    </source>
</reference>
<dbReference type="AlphaFoldDB" id="A0A010R8P8"/>
<protein>
    <submittedName>
        <fullName evidence="2">Uncharacterized protein</fullName>
    </submittedName>
</protein>
<keyword evidence="3" id="KW-1185">Reference proteome</keyword>
<dbReference type="OrthoDB" id="4842829at2759"/>
<feature type="region of interest" description="Disordered" evidence="1">
    <location>
        <begin position="296"/>
        <end position="339"/>
    </location>
</feature>
<dbReference type="KEGG" id="cfj:CFIO01_10609"/>
<proteinExistence type="predicted"/>
<dbReference type="HOGENOM" id="CLU_070612_0_0_1"/>
<dbReference type="Proteomes" id="UP000020467">
    <property type="component" value="Unassembled WGS sequence"/>
</dbReference>
<evidence type="ECO:0000313" key="2">
    <source>
        <dbReference type="EMBL" id="EXF74084.1"/>
    </source>
</evidence>
<feature type="compositionally biased region" description="Low complexity" evidence="1">
    <location>
        <begin position="300"/>
        <end position="332"/>
    </location>
</feature>
<sequence>MAEEATIVLETHIYSNPSSLPFSPGWTRSFHLRLSHQTATKSQLLSLVRASITRLGRADPIVEAQITLYWTSRTGRIASIPGDGNSSSDGSGSSMTTVTMPVWHQQPPPHLMTFNIGYPALVQPPQPLPPPLPLPLPLPQMTMMADPPMPLAMTYSNGVNYLHSYGNPTTQPQPVILPQQQPAYPAIVPGGQQTWIMGGGPPQLTFINVNVPTFGTPGTGSGGGGGKPVVSDVIREVRLDTIAEAALGGMLEWVCGPMGLKLIAVVDVDGRDVIPVVVSAPPPPAAAAAAVVAEPTPLDSPVAASPSPSAAITIPVAPTSPASAPASPGGTATPPPAAS</sequence>